<organism evidence="1 2">
    <name type="scientific">Shewanella corallii</name>
    <dbReference type="NCBI Taxonomy" id="560080"/>
    <lineage>
        <taxon>Bacteria</taxon>
        <taxon>Pseudomonadati</taxon>
        <taxon>Pseudomonadota</taxon>
        <taxon>Gammaproteobacteria</taxon>
        <taxon>Alteromonadales</taxon>
        <taxon>Shewanellaceae</taxon>
        <taxon>Shewanella</taxon>
    </lineage>
</organism>
<comment type="caution">
    <text evidence="1">The sequence shown here is derived from an EMBL/GenBank/DDBJ whole genome shotgun (WGS) entry which is preliminary data.</text>
</comment>
<reference evidence="1 2" key="1">
    <citation type="submission" date="2022-01" db="EMBL/GenBank/DDBJ databases">
        <title>Whole genome-based taxonomy of the Shewanellaceae.</title>
        <authorList>
            <person name="Martin-Rodriguez A.J."/>
        </authorList>
    </citation>
    <scope>NUCLEOTIDE SEQUENCE [LARGE SCALE GENOMIC DNA]</scope>
    <source>
        <strain evidence="1 2">DSM 21332</strain>
    </source>
</reference>
<dbReference type="EMBL" id="JAKIKT010000002">
    <property type="protein sequence ID" value="MCL2913489.1"/>
    <property type="molecule type" value="Genomic_DNA"/>
</dbReference>
<name>A0ABT0N4Z8_9GAMM</name>
<dbReference type="InterPro" id="IPR015017">
    <property type="entry name" value="DUF1904"/>
</dbReference>
<protein>
    <submittedName>
        <fullName evidence="1">DUF1904 domain-containing protein</fullName>
    </submittedName>
</protein>
<evidence type="ECO:0000313" key="2">
    <source>
        <dbReference type="Proteomes" id="UP001202831"/>
    </source>
</evidence>
<dbReference type="Pfam" id="PF08921">
    <property type="entry name" value="DUF1904"/>
    <property type="match status" value="1"/>
</dbReference>
<dbReference type="Proteomes" id="UP001202831">
    <property type="component" value="Unassembled WGS sequence"/>
</dbReference>
<sequence>MPHFRFRAIEAEAVQRLSKPLVDALEELMQSPRPHFTIEHIPAAFFFEGEATAAYPFVEVLYFDRGQQVQDEIARRVTQIVRDTMGKPEQDVAVIFTKLNPSDYYDNGSHYG</sequence>
<accession>A0ABT0N4Z8</accession>
<dbReference type="SUPFAM" id="SSF55331">
    <property type="entry name" value="Tautomerase/MIF"/>
    <property type="match status" value="1"/>
</dbReference>
<keyword evidence="2" id="KW-1185">Reference proteome</keyword>
<dbReference type="Gene3D" id="3.30.429.10">
    <property type="entry name" value="Macrophage Migration Inhibitory Factor"/>
    <property type="match status" value="1"/>
</dbReference>
<proteinExistence type="predicted"/>
<dbReference type="InterPro" id="IPR014347">
    <property type="entry name" value="Tautomerase/MIF_sf"/>
</dbReference>
<dbReference type="RefSeq" id="WP_249248241.1">
    <property type="nucleotide sequence ID" value="NZ_JAKIKT010000002.1"/>
</dbReference>
<evidence type="ECO:0000313" key="1">
    <source>
        <dbReference type="EMBL" id="MCL2913489.1"/>
    </source>
</evidence>
<gene>
    <name evidence="1" type="ORF">L2725_06760</name>
</gene>